<accession>A0ABN1JJ67</accession>
<feature type="transmembrane region" description="Helical" evidence="5">
    <location>
        <begin position="158"/>
        <end position="180"/>
    </location>
</feature>
<dbReference type="InterPro" id="IPR038770">
    <property type="entry name" value="Na+/solute_symporter_sf"/>
</dbReference>
<evidence type="ECO:0000256" key="5">
    <source>
        <dbReference type="SAM" id="Phobius"/>
    </source>
</evidence>
<comment type="subcellular location">
    <subcellularLocation>
        <location evidence="1">Membrane</location>
        <topology evidence="1">Multi-pass membrane protein</topology>
    </subcellularLocation>
</comment>
<dbReference type="Gene3D" id="1.20.1530.20">
    <property type="match status" value="1"/>
</dbReference>
<keyword evidence="2 5" id="KW-0812">Transmembrane</keyword>
<comment type="caution">
    <text evidence="6">The sequence shown here is derived from an EMBL/GenBank/DDBJ whole genome shotgun (WGS) entry which is preliminary data.</text>
</comment>
<evidence type="ECO:0000313" key="7">
    <source>
        <dbReference type="Proteomes" id="UP001501510"/>
    </source>
</evidence>
<gene>
    <name evidence="6" type="ORF">GCM10008906_21550</name>
</gene>
<reference evidence="6 7" key="1">
    <citation type="journal article" date="2019" name="Int. J. Syst. Evol. Microbiol.">
        <title>The Global Catalogue of Microorganisms (GCM) 10K type strain sequencing project: providing services to taxonomists for standard genome sequencing and annotation.</title>
        <authorList>
            <consortium name="The Broad Institute Genomics Platform"/>
            <consortium name="The Broad Institute Genome Sequencing Center for Infectious Disease"/>
            <person name="Wu L."/>
            <person name="Ma J."/>
        </authorList>
    </citation>
    <scope>NUCLEOTIDE SEQUENCE [LARGE SCALE GENOMIC DNA]</scope>
    <source>
        <strain evidence="6 7">JCM 1407</strain>
    </source>
</reference>
<keyword evidence="4 5" id="KW-0472">Membrane</keyword>
<evidence type="ECO:0000313" key="6">
    <source>
        <dbReference type="EMBL" id="GAA0740975.1"/>
    </source>
</evidence>
<feature type="transmembrane region" description="Helical" evidence="5">
    <location>
        <begin position="134"/>
        <end position="152"/>
    </location>
</feature>
<dbReference type="PANTHER" id="PTHR10361">
    <property type="entry name" value="SODIUM-BILE ACID COTRANSPORTER"/>
    <property type="match status" value="1"/>
</dbReference>
<keyword evidence="3 5" id="KW-1133">Transmembrane helix</keyword>
<feature type="transmembrane region" description="Helical" evidence="5">
    <location>
        <begin position="99"/>
        <end position="122"/>
    </location>
</feature>
<evidence type="ECO:0000256" key="2">
    <source>
        <dbReference type="ARBA" id="ARBA00022692"/>
    </source>
</evidence>
<feature type="transmembrane region" description="Helical" evidence="5">
    <location>
        <begin position="218"/>
        <end position="245"/>
    </location>
</feature>
<dbReference type="InterPro" id="IPR004710">
    <property type="entry name" value="Bilac:Na_transpt"/>
</dbReference>
<proteinExistence type="predicted"/>
<feature type="transmembrane region" description="Helical" evidence="5">
    <location>
        <begin position="37"/>
        <end position="58"/>
    </location>
</feature>
<feature type="transmembrane region" description="Helical" evidence="5">
    <location>
        <begin position="282"/>
        <end position="304"/>
    </location>
</feature>
<evidence type="ECO:0000256" key="1">
    <source>
        <dbReference type="ARBA" id="ARBA00004141"/>
    </source>
</evidence>
<dbReference type="Proteomes" id="UP001501510">
    <property type="component" value="Unassembled WGS sequence"/>
</dbReference>
<feature type="transmembrane region" description="Helical" evidence="5">
    <location>
        <begin position="192"/>
        <end position="212"/>
    </location>
</feature>
<evidence type="ECO:0000256" key="3">
    <source>
        <dbReference type="ARBA" id="ARBA00022989"/>
    </source>
</evidence>
<dbReference type="Pfam" id="PF01758">
    <property type="entry name" value="SBF"/>
    <property type="match status" value="1"/>
</dbReference>
<dbReference type="RefSeq" id="WP_343761585.1">
    <property type="nucleotide sequence ID" value="NZ_BAAACG010000010.1"/>
</dbReference>
<protein>
    <submittedName>
        <fullName evidence="6">Bile acid:sodium symporter family protein</fullName>
    </submittedName>
</protein>
<feature type="transmembrane region" description="Helical" evidence="5">
    <location>
        <begin position="70"/>
        <end position="93"/>
    </location>
</feature>
<dbReference type="PANTHER" id="PTHR10361:SF28">
    <property type="entry name" value="P3 PROTEIN-RELATED"/>
    <property type="match status" value="1"/>
</dbReference>
<organism evidence="6 7">
    <name type="scientific">Clostridium oceanicum</name>
    <dbReference type="NCBI Taxonomy" id="1543"/>
    <lineage>
        <taxon>Bacteria</taxon>
        <taxon>Bacillati</taxon>
        <taxon>Bacillota</taxon>
        <taxon>Clostridia</taxon>
        <taxon>Eubacteriales</taxon>
        <taxon>Clostridiaceae</taxon>
        <taxon>Clostridium</taxon>
    </lineage>
</organism>
<keyword evidence="7" id="KW-1185">Reference proteome</keyword>
<dbReference type="InterPro" id="IPR002657">
    <property type="entry name" value="BilAc:Na_symport/Acr3"/>
</dbReference>
<feature type="transmembrane region" description="Helical" evidence="5">
    <location>
        <begin position="12"/>
        <end position="31"/>
    </location>
</feature>
<name>A0ABN1JJ67_9CLOT</name>
<dbReference type="EMBL" id="BAAACG010000010">
    <property type="protein sequence ID" value="GAA0740975.1"/>
    <property type="molecule type" value="Genomic_DNA"/>
</dbReference>
<evidence type="ECO:0000256" key="4">
    <source>
        <dbReference type="ARBA" id="ARBA00023136"/>
    </source>
</evidence>
<sequence length="325" mass="34720">MLNLLKKINNFTGKYFALLIIIISAGALYTPNTFKPIVPHIPVLLGVIMFGMGMTLKGEDFKLILKNPKPVLIGATAQFTIMPLIAFVLCYIFKLPPDFAAGVILVGTCPGGTASNVIAYLAKGDVALSVSMTTVTTMLAPILTPILTLLLAGKFIPVSAYAMFLSIVKVILLPILLSIIIKNIFKGKIEAISEILPLLSIVCIMLINAGIVGANSSKIISCALILFVITMLHNTLGLCSGYFIAKFFGLSEEKRRTLSFEVGVQNAGLGVSLATSHFTPMAALPAAVAVVWHLIAAPILAGFWSKRPIKPSNNINKNLEVKNAV</sequence>